<dbReference type="SMART" id="SM00364">
    <property type="entry name" value="LRR_BAC"/>
    <property type="match status" value="5"/>
</dbReference>
<evidence type="ECO:0000313" key="3">
    <source>
        <dbReference type="EMBL" id="QHT75963.1"/>
    </source>
</evidence>
<keyword evidence="2" id="KW-0677">Repeat</keyword>
<keyword evidence="1" id="KW-0433">Leucine-rich repeat</keyword>
<dbReference type="PANTHER" id="PTHR47114">
    <property type="match status" value="1"/>
</dbReference>
<dbReference type="AlphaFoldDB" id="A0A6C0H7H3"/>
<protein>
    <recommendedName>
        <fullName evidence="4">Leucine-rich repeat protein</fullName>
    </recommendedName>
</protein>
<dbReference type="Gene3D" id="3.80.10.10">
    <property type="entry name" value="Ribonuclease Inhibitor"/>
    <property type="match status" value="1"/>
</dbReference>
<proteinExistence type="predicted"/>
<dbReference type="SUPFAM" id="SSF52058">
    <property type="entry name" value="L domain-like"/>
    <property type="match status" value="1"/>
</dbReference>
<dbReference type="EMBL" id="MN739885">
    <property type="protein sequence ID" value="QHT75963.1"/>
    <property type="molecule type" value="Genomic_DNA"/>
</dbReference>
<sequence>MEFNIEEYLNSLPDDVGTIDVSYKDLKYLPDLSRFKNLTILCCNNNQLISLPVLNENLTHFDCSYNKITSLPVLNKNLIKLYCANNELVSLPVLNENLMELYCDENKLRSLPVLNKQLELLYCANNELTSLPVLNEKLKYCYCSNNPIYHIIRHDILNILKKNIKIWNNFRYLYYCLKYKERLWKIRERIIKKIYHPSYLYKLTEDDDLDEKLEAW</sequence>
<dbReference type="InterPro" id="IPR001611">
    <property type="entry name" value="Leu-rich_rpt"/>
</dbReference>
<accession>A0A6C0H7H3</accession>
<dbReference type="PROSITE" id="PS51450">
    <property type="entry name" value="LRR"/>
    <property type="match status" value="1"/>
</dbReference>
<dbReference type="InterPro" id="IPR032675">
    <property type="entry name" value="LRR_dom_sf"/>
</dbReference>
<dbReference type="InterPro" id="IPR051071">
    <property type="entry name" value="LRR-bact_E3_ubiq_ligases"/>
</dbReference>
<evidence type="ECO:0000256" key="1">
    <source>
        <dbReference type="ARBA" id="ARBA00022614"/>
    </source>
</evidence>
<name>A0A6C0H7H3_9ZZZZ</name>
<organism evidence="3">
    <name type="scientific">viral metagenome</name>
    <dbReference type="NCBI Taxonomy" id="1070528"/>
    <lineage>
        <taxon>unclassified sequences</taxon>
        <taxon>metagenomes</taxon>
        <taxon>organismal metagenomes</taxon>
    </lineage>
</organism>
<evidence type="ECO:0000256" key="2">
    <source>
        <dbReference type="ARBA" id="ARBA00022737"/>
    </source>
</evidence>
<dbReference type="PANTHER" id="PTHR47114:SF2">
    <property type="entry name" value="OLIGODENDROCYTE-MYELIN GLYCOPROTEIN"/>
    <property type="match status" value="1"/>
</dbReference>
<evidence type="ECO:0008006" key="4">
    <source>
        <dbReference type="Google" id="ProtNLM"/>
    </source>
</evidence>
<reference evidence="3" key="1">
    <citation type="journal article" date="2020" name="Nature">
        <title>Giant virus diversity and host interactions through global metagenomics.</title>
        <authorList>
            <person name="Schulz F."/>
            <person name="Roux S."/>
            <person name="Paez-Espino D."/>
            <person name="Jungbluth S."/>
            <person name="Walsh D.A."/>
            <person name="Denef V.J."/>
            <person name="McMahon K.D."/>
            <person name="Konstantinidis K.T."/>
            <person name="Eloe-Fadrosh E.A."/>
            <person name="Kyrpides N.C."/>
            <person name="Woyke T."/>
        </authorList>
    </citation>
    <scope>NUCLEOTIDE SEQUENCE</scope>
    <source>
        <strain evidence="3">GVMAG-M-3300023179-71</strain>
    </source>
</reference>